<reference evidence="3 4" key="1">
    <citation type="submission" date="2018-06" db="EMBL/GenBank/DDBJ databases">
        <title>Sphaerisporangium craniellae sp. nov., isolated from a marine sponge in the South China Sea.</title>
        <authorList>
            <person name="Li L."/>
        </authorList>
    </citation>
    <scope>NUCLEOTIDE SEQUENCE [LARGE SCALE GENOMIC DNA]</scope>
    <source>
        <strain evidence="3 4">LHW63015</strain>
    </source>
</reference>
<dbReference type="InterPro" id="IPR036526">
    <property type="entry name" value="C-N_Hydrolase_sf"/>
</dbReference>
<feature type="domain" description="CN hydrolase" evidence="2">
    <location>
        <begin position="4"/>
        <end position="271"/>
    </location>
</feature>
<evidence type="ECO:0000256" key="1">
    <source>
        <dbReference type="ARBA" id="ARBA00008129"/>
    </source>
</evidence>
<evidence type="ECO:0000313" key="4">
    <source>
        <dbReference type="Proteomes" id="UP000253303"/>
    </source>
</evidence>
<dbReference type="InterPro" id="IPR003010">
    <property type="entry name" value="C-N_Hydrolase"/>
</dbReference>
<name>A0A366LWT5_9ACTN</name>
<dbReference type="RefSeq" id="WP_113982603.1">
    <property type="nucleotide sequence ID" value="NZ_QMEY01000009.1"/>
</dbReference>
<keyword evidence="4" id="KW-1185">Reference proteome</keyword>
<dbReference type="EMBL" id="QMEY01000009">
    <property type="protein sequence ID" value="RBQ18003.1"/>
    <property type="molecule type" value="Genomic_DNA"/>
</dbReference>
<dbReference type="PROSITE" id="PS50263">
    <property type="entry name" value="CN_HYDROLASE"/>
    <property type="match status" value="1"/>
</dbReference>
<dbReference type="Pfam" id="PF00795">
    <property type="entry name" value="CN_hydrolase"/>
    <property type="match status" value="1"/>
</dbReference>
<sequence>MTITRAAVVQAATTPFDSAGALDRVEHWTAEAARQGAALVVYPEGFVGGYPKGSHFGAVVGYRSPEGRDEYLRYFKGAIEIPGPATGRLGSIAREHGVFMVVGAIERAGSTLYCTAIYVAPDGSLLGKRRKLMPTAAERLVWGFGDGSTMNVHHTEIGRVGAVLCWENLMPAARMAMYQQGIEIYCAPTAVGLEAHHATMRHIAQEGRCFVLAANQVMRVRDFPDDHPRPFGDDPDTLVSNGGSSIIGPLGDVLAGPVYDEEAVLVADLDMDDIVRAKYDFDVVGHYSRPDVFRLLVDTSPKAPVSFTAEAGGSA</sequence>
<dbReference type="GO" id="GO:0003824">
    <property type="term" value="F:catalytic activity"/>
    <property type="evidence" value="ECO:0007669"/>
    <property type="project" value="InterPro"/>
</dbReference>
<dbReference type="OrthoDB" id="9811121at2"/>
<accession>A0A366LWT5</accession>
<dbReference type="PANTHER" id="PTHR46044">
    <property type="entry name" value="NITRILASE"/>
    <property type="match status" value="1"/>
</dbReference>
<dbReference type="Gene3D" id="3.60.110.10">
    <property type="entry name" value="Carbon-nitrogen hydrolase"/>
    <property type="match status" value="1"/>
</dbReference>
<proteinExistence type="inferred from homology"/>
<dbReference type="CDD" id="cd07564">
    <property type="entry name" value="nitrilases_CHs"/>
    <property type="match status" value="1"/>
</dbReference>
<dbReference type="SUPFAM" id="SSF56317">
    <property type="entry name" value="Carbon-nitrogen hydrolase"/>
    <property type="match status" value="1"/>
</dbReference>
<organism evidence="3 4">
    <name type="scientific">Spongiactinospora rosea</name>
    <dbReference type="NCBI Taxonomy" id="2248750"/>
    <lineage>
        <taxon>Bacteria</taxon>
        <taxon>Bacillati</taxon>
        <taxon>Actinomycetota</taxon>
        <taxon>Actinomycetes</taxon>
        <taxon>Streptosporangiales</taxon>
        <taxon>Streptosporangiaceae</taxon>
        <taxon>Spongiactinospora</taxon>
    </lineage>
</organism>
<evidence type="ECO:0000313" key="3">
    <source>
        <dbReference type="EMBL" id="RBQ18003.1"/>
    </source>
</evidence>
<dbReference type="Proteomes" id="UP000253303">
    <property type="component" value="Unassembled WGS sequence"/>
</dbReference>
<dbReference type="PANTHER" id="PTHR46044:SF1">
    <property type="entry name" value="CN HYDROLASE DOMAIN-CONTAINING PROTEIN"/>
    <property type="match status" value="1"/>
</dbReference>
<gene>
    <name evidence="3" type="ORF">DP939_21765</name>
</gene>
<protein>
    <submittedName>
        <fullName evidence="3">Nitrilase</fullName>
    </submittedName>
</protein>
<comment type="caution">
    <text evidence="3">The sequence shown here is derived from an EMBL/GenBank/DDBJ whole genome shotgun (WGS) entry which is preliminary data.</text>
</comment>
<comment type="similarity">
    <text evidence="1">Belongs to the carbon-nitrogen hydrolase superfamily. Nitrilase family.</text>
</comment>
<dbReference type="InterPro" id="IPR044149">
    <property type="entry name" value="Nitrilases_CHs"/>
</dbReference>
<dbReference type="AlphaFoldDB" id="A0A366LWT5"/>
<evidence type="ECO:0000259" key="2">
    <source>
        <dbReference type="PROSITE" id="PS50263"/>
    </source>
</evidence>